<evidence type="ECO:0000313" key="3">
    <source>
        <dbReference type="EMBL" id="PPK90199.1"/>
    </source>
</evidence>
<proteinExistence type="predicted"/>
<evidence type="ECO:0000313" key="4">
    <source>
        <dbReference type="Proteomes" id="UP000239485"/>
    </source>
</evidence>
<evidence type="ECO:0000256" key="1">
    <source>
        <dbReference type="SAM" id="Coils"/>
    </source>
</evidence>
<gene>
    <name evidence="3" type="ORF">CLV92_1268</name>
</gene>
<feature type="compositionally biased region" description="Low complexity" evidence="2">
    <location>
        <begin position="284"/>
        <end position="300"/>
    </location>
</feature>
<dbReference type="Proteomes" id="UP000239485">
    <property type="component" value="Unassembled WGS sequence"/>
</dbReference>
<reference evidence="3 4" key="1">
    <citation type="submission" date="2018-02" db="EMBL/GenBank/DDBJ databases">
        <title>Genomic Encyclopedia of Archaeal and Bacterial Type Strains, Phase II (KMG-II): from individual species to whole genera.</title>
        <authorList>
            <person name="Goeker M."/>
        </authorList>
    </citation>
    <scope>NUCLEOTIDE SEQUENCE [LARGE SCALE GENOMIC DNA]</scope>
    <source>
        <strain evidence="3 4">DSM 22857</strain>
    </source>
</reference>
<keyword evidence="4" id="KW-1185">Reference proteome</keyword>
<keyword evidence="1" id="KW-0175">Coiled coil</keyword>
<feature type="region of interest" description="Disordered" evidence="2">
    <location>
        <begin position="419"/>
        <end position="470"/>
    </location>
</feature>
<sequence length="470" mass="47822">MVVSGAGGASLLSGDPGGLTDAAGALQRAGLSLGVVGDAIIDHSFKVTGDWSGPASTAAHTAITKIGNGTKVGCDVAVSAADVIRTYERALTDAKTAYDNARLQIDALRRDFLTDIDTADPEDAATSRELFRRHSAGHLDAMSDAIRGLTSASTAAAAQIDALIAQLDGMSPTAQPGHGNSGLDHFLNEAGNQLDGFIDGVVGGVKEPIGFVGGLIGLNGDVSDNWANFGNGLVHNVTHPLDFAKNVIGYDDLANGDYGHWLGNLVPGAVAAIATGGGALAIRGTTGAARRPGGASPDAGTPSKPSAHPQPFAAPVPGGGPVAYNAVVRPGPLADPDGGYVGRQAGNFRNGSYVGVVTDSEILVHRFYGGGARPDGGYWTPGMPQGPLQGQLGNAIVPDWGNTMDHVVTRVIPPGTTIYSGPAAPQPVTFTIPSPDGDPRARRQVDSGGELMGGDTQIFIPTLPPEWSFP</sequence>
<feature type="region of interest" description="Disordered" evidence="2">
    <location>
        <begin position="284"/>
        <end position="316"/>
    </location>
</feature>
<dbReference type="AlphaFoldDB" id="A0A2S6IBZ8"/>
<name>A0A2S6IBZ8_9ACTN</name>
<protein>
    <submittedName>
        <fullName evidence="3">Uncharacterized protein</fullName>
    </submittedName>
</protein>
<feature type="coiled-coil region" evidence="1">
    <location>
        <begin position="84"/>
        <end position="111"/>
    </location>
</feature>
<accession>A0A2S6IBZ8</accession>
<evidence type="ECO:0000256" key="2">
    <source>
        <dbReference type="SAM" id="MobiDB-lite"/>
    </source>
</evidence>
<comment type="caution">
    <text evidence="3">The sequence shown here is derived from an EMBL/GenBank/DDBJ whole genome shotgun (WGS) entry which is preliminary data.</text>
</comment>
<organism evidence="3 4">
    <name type="scientific">Kineococcus xinjiangensis</name>
    <dbReference type="NCBI Taxonomy" id="512762"/>
    <lineage>
        <taxon>Bacteria</taxon>
        <taxon>Bacillati</taxon>
        <taxon>Actinomycetota</taxon>
        <taxon>Actinomycetes</taxon>
        <taxon>Kineosporiales</taxon>
        <taxon>Kineosporiaceae</taxon>
        <taxon>Kineococcus</taxon>
    </lineage>
</organism>
<dbReference type="EMBL" id="PTJD01000026">
    <property type="protein sequence ID" value="PPK90199.1"/>
    <property type="molecule type" value="Genomic_DNA"/>
</dbReference>